<name>A0A1Y1I2R2_KLENI</name>
<dbReference type="AlphaFoldDB" id="A0A1Y1I2R2"/>
<keyword evidence="4" id="KW-0862">Zinc</keyword>
<dbReference type="InterPro" id="IPR001148">
    <property type="entry name" value="CA_dom"/>
</dbReference>
<dbReference type="STRING" id="105231.A0A1Y1I2R2"/>
<organism evidence="9 10">
    <name type="scientific">Klebsormidium nitens</name>
    <name type="common">Green alga</name>
    <name type="synonym">Ulothrix nitens</name>
    <dbReference type="NCBI Taxonomy" id="105231"/>
    <lineage>
        <taxon>Eukaryota</taxon>
        <taxon>Viridiplantae</taxon>
        <taxon>Streptophyta</taxon>
        <taxon>Klebsormidiophyceae</taxon>
        <taxon>Klebsormidiales</taxon>
        <taxon>Klebsormidiaceae</taxon>
        <taxon>Klebsormidium</taxon>
    </lineage>
</organism>
<keyword evidence="10" id="KW-1185">Reference proteome</keyword>
<dbReference type="PANTHER" id="PTHR18952">
    <property type="entry name" value="CARBONIC ANHYDRASE"/>
    <property type="match status" value="1"/>
</dbReference>
<evidence type="ECO:0000256" key="1">
    <source>
        <dbReference type="ARBA" id="ARBA00010718"/>
    </source>
</evidence>
<dbReference type="OrthoDB" id="429145at2759"/>
<feature type="chain" id="PRO_5012688585" description="carbonic anhydrase" evidence="7">
    <location>
        <begin position="32"/>
        <end position="283"/>
    </location>
</feature>
<dbReference type="Gene3D" id="3.10.200.10">
    <property type="entry name" value="Alpha carbonic anhydrase"/>
    <property type="match status" value="1"/>
</dbReference>
<evidence type="ECO:0000256" key="4">
    <source>
        <dbReference type="ARBA" id="ARBA00022833"/>
    </source>
</evidence>
<reference evidence="9 10" key="1">
    <citation type="journal article" date="2014" name="Nat. Commun.">
        <title>Klebsormidium flaccidum genome reveals primary factors for plant terrestrial adaptation.</title>
        <authorList>
            <person name="Hori K."/>
            <person name="Maruyama F."/>
            <person name="Fujisawa T."/>
            <person name="Togashi T."/>
            <person name="Yamamoto N."/>
            <person name="Seo M."/>
            <person name="Sato S."/>
            <person name="Yamada T."/>
            <person name="Mori H."/>
            <person name="Tajima N."/>
            <person name="Moriyama T."/>
            <person name="Ikeuchi M."/>
            <person name="Watanabe M."/>
            <person name="Wada H."/>
            <person name="Kobayashi K."/>
            <person name="Saito M."/>
            <person name="Masuda T."/>
            <person name="Sasaki-Sekimoto Y."/>
            <person name="Mashiguchi K."/>
            <person name="Awai K."/>
            <person name="Shimojima M."/>
            <person name="Masuda S."/>
            <person name="Iwai M."/>
            <person name="Nobusawa T."/>
            <person name="Narise T."/>
            <person name="Kondo S."/>
            <person name="Saito H."/>
            <person name="Sato R."/>
            <person name="Murakawa M."/>
            <person name="Ihara Y."/>
            <person name="Oshima-Yamada Y."/>
            <person name="Ohtaka K."/>
            <person name="Satoh M."/>
            <person name="Sonobe K."/>
            <person name="Ishii M."/>
            <person name="Ohtani R."/>
            <person name="Kanamori-Sato M."/>
            <person name="Honoki R."/>
            <person name="Miyazaki D."/>
            <person name="Mochizuki H."/>
            <person name="Umetsu J."/>
            <person name="Higashi K."/>
            <person name="Shibata D."/>
            <person name="Kamiya Y."/>
            <person name="Sato N."/>
            <person name="Nakamura Y."/>
            <person name="Tabata S."/>
            <person name="Ida S."/>
            <person name="Kurokawa K."/>
            <person name="Ohta H."/>
        </authorList>
    </citation>
    <scope>NUCLEOTIDE SEQUENCE [LARGE SCALE GENOMIC DNA]</scope>
    <source>
        <strain evidence="9 10">NIES-2285</strain>
    </source>
</reference>
<dbReference type="PANTHER" id="PTHR18952:SF265">
    <property type="entry name" value="CARBONIC ANHYDRASE"/>
    <property type="match status" value="1"/>
</dbReference>
<feature type="domain" description="Alpha-carbonic anhydrase" evidence="8">
    <location>
        <begin position="33"/>
        <end position="282"/>
    </location>
</feature>
<keyword evidence="3" id="KW-0479">Metal-binding</keyword>
<dbReference type="GO" id="GO:0008270">
    <property type="term" value="F:zinc ion binding"/>
    <property type="evidence" value="ECO:0007669"/>
    <property type="project" value="InterPro"/>
</dbReference>
<dbReference type="PROSITE" id="PS51144">
    <property type="entry name" value="ALPHA_CA_2"/>
    <property type="match status" value="1"/>
</dbReference>
<evidence type="ECO:0000256" key="6">
    <source>
        <dbReference type="ARBA" id="ARBA00048348"/>
    </source>
</evidence>
<dbReference type="InterPro" id="IPR023561">
    <property type="entry name" value="Carbonic_anhydrase_a-class"/>
</dbReference>
<comment type="catalytic activity">
    <reaction evidence="6">
        <text>hydrogencarbonate + H(+) = CO2 + H2O</text>
        <dbReference type="Rhea" id="RHEA:10748"/>
        <dbReference type="ChEBI" id="CHEBI:15377"/>
        <dbReference type="ChEBI" id="CHEBI:15378"/>
        <dbReference type="ChEBI" id="CHEBI:16526"/>
        <dbReference type="ChEBI" id="CHEBI:17544"/>
        <dbReference type="EC" id="4.2.1.1"/>
    </reaction>
</comment>
<accession>A0A1Y1I2R2</accession>
<dbReference type="InterPro" id="IPR036398">
    <property type="entry name" value="CA_dom_sf"/>
</dbReference>
<dbReference type="OMA" id="CTAQWCY"/>
<evidence type="ECO:0000256" key="7">
    <source>
        <dbReference type="SAM" id="SignalP"/>
    </source>
</evidence>
<evidence type="ECO:0000256" key="3">
    <source>
        <dbReference type="ARBA" id="ARBA00022723"/>
    </source>
</evidence>
<dbReference type="EC" id="4.2.1.1" evidence="2"/>
<evidence type="ECO:0000256" key="2">
    <source>
        <dbReference type="ARBA" id="ARBA00012925"/>
    </source>
</evidence>
<gene>
    <name evidence="9" type="ORF">KFL_001580230</name>
</gene>
<dbReference type="CDD" id="cd03124">
    <property type="entry name" value="alpha_CA_prokaryotic_like"/>
    <property type="match status" value="1"/>
</dbReference>
<dbReference type="InterPro" id="IPR041891">
    <property type="entry name" value="Alpha_CA_prokaryot-like"/>
</dbReference>
<comment type="similarity">
    <text evidence="1">Belongs to the alpha-carbonic anhydrase family.</text>
</comment>
<evidence type="ECO:0000313" key="10">
    <source>
        <dbReference type="Proteomes" id="UP000054558"/>
    </source>
</evidence>
<protein>
    <recommendedName>
        <fullName evidence="2">carbonic anhydrase</fullName>
        <ecNumber evidence="2">4.2.1.1</ecNumber>
    </recommendedName>
</protein>
<proteinExistence type="inferred from homology"/>
<dbReference type="EMBL" id="DF237107">
    <property type="protein sequence ID" value="GAQ83709.1"/>
    <property type="molecule type" value="Genomic_DNA"/>
</dbReference>
<evidence type="ECO:0000313" key="9">
    <source>
        <dbReference type="EMBL" id="GAQ83709.1"/>
    </source>
</evidence>
<sequence length="283" mass="30384">MARHSVQQSRVGGLLLPALVAALFFAGPVLGAEELAFNHTLGGVDWPYIPGLNASLCGTGTMQSPLNIIPGNTTTASTLTALNLSYATNVSLLNVTNEGDVVELVISSGNNSVKLPPSIYSTTNGSGLVLQQFHFHTPSEHMFDGIFYAAEMHFVHKDSVTGQQAVVAVLLKLDPTDTRNPDLDKFLPFTPNNYTGVQQAPANSTLNLTNLFPSNSSYWYYNGSLTTPPCTQNVLWLIFQNPLTFSVSQLLTLEVANAGGDGARADNRLVQLLNSRTVSVFRG</sequence>
<dbReference type="SMART" id="SM01057">
    <property type="entry name" value="Carb_anhydrase"/>
    <property type="match status" value="1"/>
</dbReference>
<dbReference type="GO" id="GO:0004089">
    <property type="term" value="F:carbonate dehydratase activity"/>
    <property type="evidence" value="ECO:0007669"/>
    <property type="project" value="UniProtKB-EC"/>
</dbReference>
<dbReference type="Pfam" id="PF00194">
    <property type="entry name" value="Carb_anhydrase"/>
    <property type="match status" value="1"/>
</dbReference>
<keyword evidence="7" id="KW-0732">Signal</keyword>
<dbReference type="Proteomes" id="UP000054558">
    <property type="component" value="Unassembled WGS sequence"/>
</dbReference>
<keyword evidence="5" id="KW-0456">Lyase</keyword>
<dbReference type="SUPFAM" id="SSF51069">
    <property type="entry name" value="Carbonic anhydrase"/>
    <property type="match status" value="1"/>
</dbReference>
<feature type="signal peptide" evidence="7">
    <location>
        <begin position="1"/>
        <end position="31"/>
    </location>
</feature>
<evidence type="ECO:0000259" key="8">
    <source>
        <dbReference type="PROSITE" id="PS51144"/>
    </source>
</evidence>
<evidence type="ECO:0000256" key="5">
    <source>
        <dbReference type="ARBA" id="ARBA00023239"/>
    </source>
</evidence>